<dbReference type="SUPFAM" id="SSF53448">
    <property type="entry name" value="Nucleotide-diphospho-sugar transferases"/>
    <property type="match status" value="1"/>
</dbReference>
<proteinExistence type="predicted"/>
<keyword evidence="2" id="KW-0808">Transferase</keyword>
<dbReference type="GO" id="GO:0046872">
    <property type="term" value="F:metal ion binding"/>
    <property type="evidence" value="ECO:0007669"/>
    <property type="project" value="UniProtKB-KW"/>
</dbReference>
<keyword evidence="4" id="KW-0812">Transmembrane</keyword>
<organism evidence="5">
    <name type="scientific">Paraprevotella clara</name>
    <dbReference type="NCBI Taxonomy" id="454154"/>
    <lineage>
        <taxon>Bacteria</taxon>
        <taxon>Pseudomonadati</taxon>
        <taxon>Bacteroidota</taxon>
        <taxon>Bacteroidia</taxon>
        <taxon>Bacteroidales</taxon>
        <taxon>Prevotellaceae</taxon>
        <taxon>Paraprevotella</taxon>
    </lineage>
</organism>
<dbReference type="InterPro" id="IPR029044">
    <property type="entry name" value="Nucleotide-diphossugar_trans"/>
</dbReference>
<dbReference type="InterPro" id="IPR002495">
    <property type="entry name" value="Glyco_trans_8"/>
</dbReference>
<keyword evidence="4" id="KW-0472">Membrane</keyword>
<protein>
    <submittedName>
        <fullName evidence="5">General stress protein A</fullName>
    </submittedName>
</protein>
<keyword evidence="3" id="KW-0479">Metal-binding</keyword>
<dbReference type="PANTHER" id="PTHR13778">
    <property type="entry name" value="GLYCOSYLTRANSFERASE 8 DOMAIN-CONTAINING PROTEIN"/>
    <property type="match status" value="1"/>
</dbReference>
<dbReference type="CDD" id="cd04194">
    <property type="entry name" value="GT8_A4GalT_like"/>
    <property type="match status" value="1"/>
</dbReference>
<dbReference type="Pfam" id="PF01501">
    <property type="entry name" value="Glyco_transf_8"/>
    <property type="match status" value="1"/>
</dbReference>
<evidence type="ECO:0000256" key="4">
    <source>
        <dbReference type="SAM" id="Phobius"/>
    </source>
</evidence>
<sequence>MIKIALCTDTYYMMACGPCVVSIFEHHREQPCHIYVITKSLPQVDVEGLEQIAARYGGRLTVKTIHPEILQGLKVSDRFRESIYYRFLLPDLFPDEEKMLYMDCDILVNDSLQELWRTDIEGYACAVVEDQEADDITLQNRIGVYGAPYFNSGVLLVNMDYWRKHNVACRLVEFIREHPEKCLFPDQDALNVVLHGTVKYLPYGYNFQDLWYTRDYQWIRLHASKFKEVERWKEHPVVVHFAGGGKPWKKDCNHPFTAYYLECLAKTKWTVACYKKVREECTPLYGGSSKTSHKYIRRFNRLLAVFVIETIAFVVYWFCSMR</sequence>
<keyword evidence="1" id="KW-0328">Glycosyltransferase</keyword>
<dbReference type="GeneID" id="93556500"/>
<gene>
    <name evidence="5" type="primary">gspA_2</name>
    <name evidence="5" type="ORF">PCLFYP37_02831</name>
</gene>
<accession>A0A6N3EM92</accession>
<evidence type="ECO:0000256" key="3">
    <source>
        <dbReference type="ARBA" id="ARBA00022723"/>
    </source>
</evidence>
<dbReference type="InterPro" id="IPR050748">
    <property type="entry name" value="Glycosyltrans_8_dom-fam"/>
</dbReference>
<dbReference type="GO" id="GO:0016757">
    <property type="term" value="F:glycosyltransferase activity"/>
    <property type="evidence" value="ECO:0007669"/>
    <property type="project" value="UniProtKB-KW"/>
</dbReference>
<evidence type="ECO:0000256" key="1">
    <source>
        <dbReference type="ARBA" id="ARBA00022676"/>
    </source>
</evidence>
<dbReference type="PANTHER" id="PTHR13778:SF47">
    <property type="entry name" value="LIPOPOLYSACCHARIDE 1,3-GALACTOSYLTRANSFERASE"/>
    <property type="match status" value="1"/>
</dbReference>
<dbReference type="AlphaFoldDB" id="A0A6N3EM92"/>
<evidence type="ECO:0000256" key="2">
    <source>
        <dbReference type="ARBA" id="ARBA00022679"/>
    </source>
</evidence>
<dbReference type="Gene3D" id="3.90.550.10">
    <property type="entry name" value="Spore Coat Polysaccharide Biosynthesis Protein SpsA, Chain A"/>
    <property type="match status" value="1"/>
</dbReference>
<evidence type="ECO:0000313" key="5">
    <source>
        <dbReference type="EMBL" id="VYU42052.1"/>
    </source>
</evidence>
<keyword evidence="4" id="KW-1133">Transmembrane helix</keyword>
<dbReference type="RefSeq" id="WP_008618109.1">
    <property type="nucleotide sequence ID" value="NZ_AP025941.1"/>
</dbReference>
<feature type="transmembrane region" description="Helical" evidence="4">
    <location>
        <begin position="299"/>
        <end position="318"/>
    </location>
</feature>
<reference evidence="5" key="1">
    <citation type="submission" date="2019-11" db="EMBL/GenBank/DDBJ databases">
        <authorList>
            <person name="Feng L."/>
        </authorList>
    </citation>
    <scope>NUCLEOTIDE SEQUENCE</scope>
    <source>
        <strain evidence="5">PclaraLFYP37</strain>
    </source>
</reference>
<name>A0A6N3EM92_9BACT</name>
<dbReference type="EMBL" id="CACRUT010000016">
    <property type="protein sequence ID" value="VYU42052.1"/>
    <property type="molecule type" value="Genomic_DNA"/>
</dbReference>